<dbReference type="OrthoDB" id="6689153at2"/>
<proteinExistence type="predicted"/>
<dbReference type="RefSeq" id="WP_057659276.1">
    <property type="nucleotide sequence ID" value="NZ_LDJL01000011.1"/>
</dbReference>
<keyword evidence="2" id="KW-1185">Reference proteome</keyword>
<evidence type="ECO:0000313" key="1">
    <source>
        <dbReference type="EMBL" id="KRG69127.1"/>
    </source>
</evidence>
<evidence type="ECO:0008006" key="3">
    <source>
        <dbReference type="Google" id="ProtNLM"/>
    </source>
</evidence>
<evidence type="ECO:0000313" key="2">
    <source>
        <dbReference type="Proteomes" id="UP000052052"/>
    </source>
</evidence>
<dbReference type="PATRIC" id="fig|344882.3.peg.765"/>
<dbReference type="STRING" id="344882.ABB29_11990"/>
<comment type="caution">
    <text evidence="1">The sequence shown here is derived from an EMBL/GenBank/DDBJ whole genome shotgun (WGS) entry which is preliminary data.</text>
</comment>
<gene>
    <name evidence="1" type="ORF">ABB29_11990</name>
</gene>
<sequence length="398" mass="42000">MPQALTHQMIAREAAKMLVEENVVVKNINTNRSIEFGQEVQGYKKGETVRIKVPPTPVVFDGSTFAGGSSAPALNETEVPLTLDTQKHVPLTFTAKEKKLDLTDFRERFLRPAMSALSSEVNADLLTRMKNQTANTVGTWGTVPATRTPYREASAMLNRFLAPSDQRSVHFSSDANIALAEANATLFHTNSEIRKEFDENAVGQFAGFTFYEQQSLPLQVNGGGAGYLVNGAGQTGSVLAVNTGTGVLPKGTVFTIAGVNAVNPVTGVNNGKPRYFVVTADYVGGAGNVSIYPAIIPTTSTVVGTVSAGPAAGAAITVFGDASDSAVQGLAFHKNAFAAAFAPLPVLASCEGYTATINGISVRVMTFGDGLADQEHTRVDVLYGEAAVRPDHATRITE</sequence>
<protein>
    <recommendedName>
        <fullName evidence="3">P22 coat-protein 5 family protein</fullName>
    </recommendedName>
</protein>
<organism evidence="1 2">
    <name type="scientific">Pseudoxanthomonas dokdonensis</name>
    <dbReference type="NCBI Taxonomy" id="344882"/>
    <lineage>
        <taxon>Bacteria</taxon>
        <taxon>Pseudomonadati</taxon>
        <taxon>Pseudomonadota</taxon>
        <taxon>Gammaproteobacteria</taxon>
        <taxon>Lysobacterales</taxon>
        <taxon>Lysobacteraceae</taxon>
        <taxon>Pseudoxanthomonas</taxon>
    </lineage>
</organism>
<dbReference type="Proteomes" id="UP000052052">
    <property type="component" value="Unassembled WGS sequence"/>
</dbReference>
<accession>A0A0R0CSR9</accession>
<dbReference type="InterPro" id="IPR024659">
    <property type="entry name" value="Phage_coat_Gp5"/>
</dbReference>
<dbReference type="EMBL" id="LDJL01000011">
    <property type="protein sequence ID" value="KRG69127.1"/>
    <property type="molecule type" value="Genomic_DNA"/>
</dbReference>
<dbReference type="AlphaFoldDB" id="A0A0R0CSR9"/>
<reference evidence="1 2" key="1">
    <citation type="submission" date="2015-05" db="EMBL/GenBank/DDBJ databases">
        <title>Genome sequencing and analysis of members of genus Stenotrophomonas.</title>
        <authorList>
            <person name="Patil P.P."/>
            <person name="Midha S."/>
            <person name="Patil P.B."/>
        </authorList>
    </citation>
    <scope>NUCLEOTIDE SEQUENCE [LARGE SCALE GENOMIC DNA]</scope>
    <source>
        <strain evidence="1 2">DSM 21858</strain>
    </source>
</reference>
<name>A0A0R0CSR9_9GAMM</name>
<dbReference type="Gene3D" id="2.40.30.240">
    <property type="match status" value="1"/>
</dbReference>
<dbReference type="Pfam" id="PF11651">
    <property type="entry name" value="P22_CoatProtein"/>
    <property type="match status" value="1"/>
</dbReference>